<protein>
    <submittedName>
        <fullName evidence="1">Uncharacterized protein</fullName>
    </submittedName>
</protein>
<dbReference type="EnsemblPlants" id="OBART05G25740.1">
    <property type="protein sequence ID" value="OBART05G25740.1"/>
    <property type="gene ID" value="OBART05G25740"/>
</dbReference>
<accession>A0A0D3GAS9</accession>
<reference evidence="1" key="2">
    <citation type="submission" date="2015-03" db="UniProtKB">
        <authorList>
            <consortium name="EnsemblPlants"/>
        </authorList>
    </citation>
    <scope>IDENTIFICATION</scope>
</reference>
<evidence type="ECO:0000313" key="1">
    <source>
        <dbReference type="EnsemblPlants" id="OBART05G25740.1"/>
    </source>
</evidence>
<dbReference type="PaxDb" id="65489-OBART05G25740.1"/>
<organism evidence="1">
    <name type="scientific">Oryza barthii</name>
    <dbReference type="NCBI Taxonomy" id="65489"/>
    <lineage>
        <taxon>Eukaryota</taxon>
        <taxon>Viridiplantae</taxon>
        <taxon>Streptophyta</taxon>
        <taxon>Embryophyta</taxon>
        <taxon>Tracheophyta</taxon>
        <taxon>Spermatophyta</taxon>
        <taxon>Magnoliopsida</taxon>
        <taxon>Liliopsida</taxon>
        <taxon>Poales</taxon>
        <taxon>Poaceae</taxon>
        <taxon>BOP clade</taxon>
        <taxon>Oryzoideae</taxon>
        <taxon>Oryzeae</taxon>
        <taxon>Oryzinae</taxon>
        <taxon>Oryza</taxon>
    </lineage>
</organism>
<dbReference type="HOGENOM" id="CLU_2610093_0_0_1"/>
<dbReference type="AlphaFoldDB" id="A0A0D3GAS9"/>
<proteinExistence type="predicted"/>
<dbReference type="Proteomes" id="UP000026960">
    <property type="component" value="Chromosome 5"/>
</dbReference>
<dbReference type="Gramene" id="OBART05G25740.1">
    <property type="protein sequence ID" value="OBART05G25740.1"/>
    <property type="gene ID" value="OBART05G25740"/>
</dbReference>
<name>A0A0D3GAS9_9ORYZ</name>
<keyword evidence="2" id="KW-1185">Reference proteome</keyword>
<sequence>MSSAPVVAAMTRAFFLATRPLASTNAALAAQQIANVAAAAGADDNRGLALLLAIASRRGRCIYEQNKRISSLMEQRIAF</sequence>
<reference evidence="1" key="1">
    <citation type="journal article" date="2009" name="Rice">
        <title>De Novo Next Generation Sequencing of Plant Genomes.</title>
        <authorList>
            <person name="Rounsley S."/>
            <person name="Marri P.R."/>
            <person name="Yu Y."/>
            <person name="He R."/>
            <person name="Sisneros N."/>
            <person name="Goicoechea J.L."/>
            <person name="Lee S.J."/>
            <person name="Angelova A."/>
            <person name="Kudrna D."/>
            <person name="Luo M."/>
            <person name="Affourtit J."/>
            <person name="Desany B."/>
            <person name="Knight J."/>
            <person name="Niazi F."/>
            <person name="Egholm M."/>
            <person name="Wing R.A."/>
        </authorList>
    </citation>
    <scope>NUCLEOTIDE SEQUENCE [LARGE SCALE GENOMIC DNA]</scope>
    <source>
        <strain evidence="1">cv. IRGC 105608</strain>
    </source>
</reference>
<evidence type="ECO:0000313" key="2">
    <source>
        <dbReference type="Proteomes" id="UP000026960"/>
    </source>
</evidence>